<accession>A0A2T1N583</accession>
<keyword evidence="1" id="KW-0732">Signal</keyword>
<feature type="signal peptide" evidence="1">
    <location>
        <begin position="1"/>
        <end position="20"/>
    </location>
</feature>
<evidence type="ECO:0000313" key="3">
    <source>
        <dbReference type="Proteomes" id="UP000238426"/>
    </source>
</evidence>
<name>A0A2T1N583_9FLAO</name>
<protein>
    <recommendedName>
        <fullName evidence="4">Outer membrane protein beta-barrel domain-containing protein</fullName>
    </recommendedName>
</protein>
<keyword evidence="3" id="KW-1185">Reference proteome</keyword>
<evidence type="ECO:0000256" key="1">
    <source>
        <dbReference type="SAM" id="SignalP"/>
    </source>
</evidence>
<sequence>MKSAILFVIFLFTVVQFSQAQPNEGKFIDINLGYGNTFSLYEDVPTTANGLFVQGEYVIGISRWFGIRPYVGYISTNFDDDKEFFNPAFPASRINMSAFFTGGKFRLVLPIPYVAPFIESGIGLSFGSVETVNQFENVNKNGAFLHIPVSLGLALGKRHNFELAIKYLIYTNIDVANGAATIGFSIPLEKEAQ</sequence>
<dbReference type="EMBL" id="PXOQ01000015">
    <property type="protein sequence ID" value="PSG86326.1"/>
    <property type="molecule type" value="Genomic_DNA"/>
</dbReference>
<dbReference type="Proteomes" id="UP000238426">
    <property type="component" value="Unassembled WGS sequence"/>
</dbReference>
<feature type="chain" id="PRO_5015704927" description="Outer membrane protein beta-barrel domain-containing protein" evidence="1">
    <location>
        <begin position="21"/>
        <end position="193"/>
    </location>
</feature>
<evidence type="ECO:0000313" key="2">
    <source>
        <dbReference type="EMBL" id="PSG86326.1"/>
    </source>
</evidence>
<reference evidence="2 3" key="1">
    <citation type="submission" date="2018-03" db="EMBL/GenBank/DDBJ databases">
        <title>Mesoflavibacter sp. HG37 and Mesoflavibacter sp. HG96 sp.nov., two marine bacteria isolated from seawater of Western Pacific Ocean.</title>
        <authorList>
            <person name="Cheng H."/>
            <person name="Wu Y.-H."/>
            <person name="Guo L.-L."/>
            <person name="Xu X.-W."/>
        </authorList>
    </citation>
    <scope>NUCLEOTIDE SEQUENCE [LARGE SCALE GENOMIC DNA]</scope>
    <source>
        <strain evidence="2 3">KCTC 32269</strain>
    </source>
</reference>
<dbReference type="InterPro" id="IPR036709">
    <property type="entry name" value="Autotransporte_beta_dom_sf"/>
</dbReference>
<dbReference type="RefSeq" id="WP_106464065.1">
    <property type="nucleotide sequence ID" value="NZ_PXOQ01000015.1"/>
</dbReference>
<dbReference type="AlphaFoldDB" id="A0A2T1N583"/>
<organism evidence="2 3">
    <name type="scientific">Aurantibacter aestuarii</name>
    <dbReference type="NCBI Taxonomy" id="1266046"/>
    <lineage>
        <taxon>Bacteria</taxon>
        <taxon>Pseudomonadati</taxon>
        <taxon>Bacteroidota</taxon>
        <taxon>Flavobacteriia</taxon>
        <taxon>Flavobacteriales</taxon>
        <taxon>Flavobacteriaceae</taxon>
        <taxon>Aurantibacter</taxon>
    </lineage>
</organism>
<evidence type="ECO:0008006" key="4">
    <source>
        <dbReference type="Google" id="ProtNLM"/>
    </source>
</evidence>
<gene>
    <name evidence="2" type="ORF">C7H52_11570</name>
</gene>
<comment type="caution">
    <text evidence="2">The sequence shown here is derived from an EMBL/GenBank/DDBJ whole genome shotgun (WGS) entry which is preliminary data.</text>
</comment>
<dbReference type="SUPFAM" id="SSF103515">
    <property type="entry name" value="Autotransporter"/>
    <property type="match status" value="1"/>
</dbReference>
<dbReference type="OrthoDB" id="942200at2"/>
<proteinExistence type="predicted"/>